<dbReference type="InterPro" id="IPR037516">
    <property type="entry name" value="Tripartite_DENN"/>
</dbReference>
<dbReference type="AlphaFoldDB" id="A0A151ZGE0"/>
<dbReference type="Pfam" id="PF03456">
    <property type="entry name" value="uDENN"/>
    <property type="match status" value="1"/>
</dbReference>
<dbReference type="PROSITE" id="PS50211">
    <property type="entry name" value="DENN"/>
    <property type="match status" value="1"/>
</dbReference>
<dbReference type="InterPro" id="IPR051942">
    <property type="entry name" value="DENN_domain_containing_2"/>
</dbReference>
<dbReference type="EMBL" id="LODT01000028">
    <property type="protein sequence ID" value="KYQ92995.1"/>
    <property type="molecule type" value="Genomic_DNA"/>
</dbReference>
<feature type="compositionally biased region" description="Low complexity" evidence="1">
    <location>
        <begin position="74"/>
        <end position="89"/>
    </location>
</feature>
<gene>
    <name evidence="3" type="ORF">DLAC_05597</name>
</gene>
<dbReference type="PANTHER" id="PTHR15288">
    <property type="entry name" value="DENN DOMAIN-CONTAINING PROTEIN 2"/>
    <property type="match status" value="1"/>
</dbReference>
<sequence length="612" mass="70126">MLKIPSFIKTHKRTASGRKQLDVTLPDVEALTNDERISRLNYSGVRRKSSTLDRPRLFEWFLVIGVKPSETVQTPNTITTTTTSNNITTTPPPTPPPKPPLIKSATVNSQPETVSKERPTILYQYPPDKSLENISVEYFPFPNGIPVTAVSQTASHTNLFQMLYPQRHLKQPEDSFIFMLTDEKKQILYGVCTTKITQIGSLLPGEKYEIDVDEYPGPNDYIQQVGETILTAPKSYVILTRYPLLPLHFEIIKGVLAIQHFQEISRFQNIISQNRKPPKLTSTFQINDNQIKIESNSSVLDSNNNISEKKKPILELIEYFYNQPIPLHGGQIEYEIKLLEQKVQYQRGLLKDKEDVTSDYRDYLLDYGLFVTLQLLTHKTILVILNSILLEKKVVFFSKSPRCLTSIIFSVISLLKPFQYQSVILPLLPSAVSTLSVHDLLSAPVPYIIGLTQVPPDVDTSEIVLVDIDQNKIISKTMVEIFPKWTDLANKMIQASNKLRATINTKQQQLCYTPSKEQEVILQGFTQSIETYLTNLFDNFQRHCIRNVTHNKTISIFLKESFIQTEFQSVQDQHWISEFLNTLTFSVYQDQKLRQKDNDLLDDDINSNDSQH</sequence>
<evidence type="ECO:0000256" key="1">
    <source>
        <dbReference type="SAM" id="MobiDB-lite"/>
    </source>
</evidence>
<dbReference type="OMA" id="GNRCIRE"/>
<keyword evidence="4" id="KW-1185">Reference proteome</keyword>
<dbReference type="Proteomes" id="UP000076078">
    <property type="component" value="Unassembled WGS sequence"/>
</dbReference>
<dbReference type="InterPro" id="IPR043153">
    <property type="entry name" value="DENN_C"/>
</dbReference>
<name>A0A151ZGE0_TIELA</name>
<proteinExistence type="predicted"/>
<dbReference type="InterPro" id="IPR005113">
    <property type="entry name" value="uDENN_dom"/>
</dbReference>
<evidence type="ECO:0000259" key="2">
    <source>
        <dbReference type="PROSITE" id="PS50211"/>
    </source>
</evidence>
<dbReference type="Gene3D" id="3.30.450.200">
    <property type="match status" value="1"/>
</dbReference>
<organism evidence="3 4">
    <name type="scientific">Tieghemostelium lacteum</name>
    <name type="common">Slime mold</name>
    <name type="synonym">Dictyostelium lacteum</name>
    <dbReference type="NCBI Taxonomy" id="361077"/>
    <lineage>
        <taxon>Eukaryota</taxon>
        <taxon>Amoebozoa</taxon>
        <taxon>Evosea</taxon>
        <taxon>Eumycetozoa</taxon>
        <taxon>Dictyostelia</taxon>
        <taxon>Dictyosteliales</taxon>
        <taxon>Raperosteliaceae</taxon>
        <taxon>Tieghemostelium</taxon>
    </lineage>
</organism>
<dbReference type="PANTHER" id="PTHR15288:SF20">
    <property type="entry name" value="UDENN DOMAIN-CONTAINING PROTEIN"/>
    <property type="match status" value="1"/>
</dbReference>
<reference evidence="3 4" key="1">
    <citation type="submission" date="2015-12" db="EMBL/GenBank/DDBJ databases">
        <title>Dictyostelia acquired genes for synthesis and detection of signals that induce cell-type specialization by lateral gene transfer from prokaryotes.</title>
        <authorList>
            <person name="Gloeckner G."/>
            <person name="Schaap P."/>
        </authorList>
    </citation>
    <scope>NUCLEOTIDE SEQUENCE [LARGE SCALE GENOMIC DNA]</scope>
    <source>
        <strain evidence="3 4">TK</strain>
    </source>
</reference>
<dbReference type="SMART" id="SM00799">
    <property type="entry name" value="DENN"/>
    <property type="match status" value="1"/>
</dbReference>
<accession>A0A151ZGE0</accession>
<protein>
    <submittedName>
        <fullName evidence="3">DENN domain-containing protein</fullName>
    </submittedName>
</protein>
<feature type="domain" description="UDENN" evidence="2">
    <location>
        <begin position="102"/>
        <end position="599"/>
    </location>
</feature>
<feature type="region of interest" description="Disordered" evidence="1">
    <location>
        <begin position="73"/>
        <end position="100"/>
    </location>
</feature>
<comment type="caution">
    <text evidence="3">The sequence shown here is derived from an EMBL/GenBank/DDBJ whole genome shotgun (WGS) entry which is preliminary data.</text>
</comment>
<dbReference type="Pfam" id="PF02141">
    <property type="entry name" value="DENN"/>
    <property type="match status" value="1"/>
</dbReference>
<dbReference type="InParanoid" id="A0A151ZGE0"/>
<evidence type="ECO:0000313" key="4">
    <source>
        <dbReference type="Proteomes" id="UP000076078"/>
    </source>
</evidence>
<feature type="compositionally biased region" description="Pro residues" evidence="1">
    <location>
        <begin position="90"/>
        <end position="100"/>
    </location>
</feature>
<dbReference type="Gene3D" id="3.40.50.11500">
    <property type="match status" value="1"/>
</dbReference>
<dbReference type="InterPro" id="IPR001194">
    <property type="entry name" value="cDENN_dom"/>
</dbReference>
<evidence type="ECO:0000313" key="3">
    <source>
        <dbReference type="EMBL" id="KYQ92995.1"/>
    </source>
</evidence>
<dbReference type="OrthoDB" id="6019893at2759"/>